<evidence type="ECO:0008006" key="3">
    <source>
        <dbReference type="Google" id="ProtNLM"/>
    </source>
</evidence>
<comment type="caution">
    <text evidence="1">The sequence shown here is derived from an EMBL/GenBank/DDBJ whole genome shotgun (WGS) entry which is preliminary data.</text>
</comment>
<dbReference type="AlphaFoldDB" id="A0A5C6PDB2"/>
<keyword evidence="2" id="KW-1185">Reference proteome</keyword>
<dbReference type="EMBL" id="RHFK02000005">
    <property type="protein sequence ID" value="TWW76608.1"/>
    <property type="molecule type" value="Genomic_DNA"/>
</dbReference>
<name>A0A5C6PDB2_9TELE</name>
<protein>
    <recommendedName>
        <fullName evidence="3">Reverse transcriptase domain-containing protein</fullName>
    </recommendedName>
</protein>
<reference evidence="1 2" key="1">
    <citation type="submission" date="2019-04" db="EMBL/GenBank/DDBJ databases">
        <title>Chromosome genome assembly for Takifugu flavidus.</title>
        <authorList>
            <person name="Xiao S."/>
        </authorList>
    </citation>
    <scope>NUCLEOTIDE SEQUENCE [LARGE SCALE GENOMIC DNA]</scope>
    <source>
        <strain evidence="1">HTHZ2018</strain>
        <tissue evidence="1">Muscle</tissue>
    </source>
</reference>
<evidence type="ECO:0000313" key="2">
    <source>
        <dbReference type="Proteomes" id="UP000324091"/>
    </source>
</evidence>
<dbReference type="PANTHER" id="PTHR35450:SF2">
    <property type="entry name" value="REVERSE TRANSCRIPTASE DOMAIN-CONTAINING PROTEIN"/>
    <property type="match status" value="1"/>
</dbReference>
<proteinExistence type="predicted"/>
<dbReference type="Proteomes" id="UP000324091">
    <property type="component" value="Chromosome 13"/>
</dbReference>
<sequence length="80" mass="9167">MSLVLLKISSCLNPLSQIITKSGYGYQFRNGTTVSHLLYMDDIKLYAKNERDIDSLPVERHSLSNVSWVFPGVSYRRDMP</sequence>
<dbReference type="PANTHER" id="PTHR35450">
    <property type="entry name" value="REVERSE TRANSCRIPTASE DOMAIN-CONTAINING PROTEIN"/>
    <property type="match status" value="1"/>
</dbReference>
<accession>A0A5C6PDB2</accession>
<organism evidence="1 2">
    <name type="scientific">Takifugu flavidus</name>
    <name type="common">sansaifugu</name>
    <dbReference type="NCBI Taxonomy" id="433684"/>
    <lineage>
        <taxon>Eukaryota</taxon>
        <taxon>Metazoa</taxon>
        <taxon>Chordata</taxon>
        <taxon>Craniata</taxon>
        <taxon>Vertebrata</taxon>
        <taxon>Euteleostomi</taxon>
        <taxon>Actinopterygii</taxon>
        <taxon>Neopterygii</taxon>
        <taxon>Teleostei</taxon>
        <taxon>Neoteleostei</taxon>
        <taxon>Acanthomorphata</taxon>
        <taxon>Eupercaria</taxon>
        <taxon>Tetraodontiformes</taxon>
        <taxon>Tetradontoidea</taxon>
        <taxon>Tetraodontidae</taxon>
        <taxon>Takifugu</taxon>
    </lineage>
</organism>
<evidence type="ECO:0000313" key="1">
    <source>
        <dbReference type="EMBL" id="TWW76608.1"/>
    </source>
</evidence>
<gene>
    <name evidence="1" type="ORF">D4764_13G0012700</name>
</gene>